<dbReference type="PANTHER" id="PTHR30295:SF0">
    <property type="entry name" value="BACTERIOFERRITIN"/>
    <property type="match status" value="1"/>
</dbReference>
<dbReference type="InterPro" id="IPR002024">
    <property type="entry name" value="Bacterioferritin"/>
</dbReference>
<keyword evidence="4 6" id="KW-0479">Metal-binding</keyword>
<comment type="similarity">
    <text evidence="1 6">Belongs to the bacterioferritin family.</text>
</comment>
<dbReference type="KEGG" id="ttf:THTE_2485"/>
<dbReference type="CDD" id="cd00907">
    <property type="entry name" value="Bacterioferritin"/>
    <property type="match status" value="1"/>
</dbReference>
<evidence type="ECO:0000256" key="4">
    <source>
        <dbReference type="ARBA" id="ARBA00022723"/>
    </source>
</evidence>
<dbReference type="GO" id="GO:0008199">
    <property type="term" value="F:ferric iron binding"/>
    <property type="evidence" value="ECO:0007669"/>
    <property type="project" value="InterPro"/>
</dbReference>
<feature type="binding site" evidence="7">
    <location>
        <position position="51"/>
    </location>
    <ligand>
        <name>Fe cation</name>
        <dbReference type="ChEBI" id="CHEBI:24875"/>
        <label>2</label>
    </ligand>
</feature>
<feature type="binding site" evidence="7">
    <location>
        <position position="127"/>
    </location>
    <ligand>
        <name>Fe cation</name>
        <dbReference type="ChEBI" id="CHEBI:24875"/>
        <label>1</label>
    </ligand>
</feature>
<evidence type="ECO:0000256" key="7">
    <source>
        <dbReference type="PIRSR" id="PIRSR002560-1"/>
    </source>
</evidence>
<dbReference type="PROSITE" id="PS50905">
    <property type="entry name" value="FERRITIN_LIKE"/>
    <property type="match status" value="1"/>
</dbReference>
<dbReference type="InterPro" id="IPR012347">
    <property type="entry name" value="Ferritin-like"/>
</dbReference>
<dbReference type="SUPFAM" id="SSF47240">
    <property type="entry name" value="Ferritin-like"/>
    <property type="match status" value="1"/>
</dbReference>
<dbReference type="GO" id="GO:0020037">
    <property type="term" value="F:heme binding"/>
    <property type="evidence" value="ECO:0007669"/>
    <property type="project" value="TreeGrafter"/>
</dbReference>
<sequence>MKGNEKLIAVLNELLAEELTAIVQYIVHSEMCADWGYDHLHEAVEKRAIQEMKHAESLIARIIFLEGTPIVNRLNEVRVGPNVADQFRSDLNAELTAVQAYNKAIALAHEVGDAVTRELLESIVKDEDHHVNWLEEQLAQIEQMGLQIYLSTQAKG</sequence>
<proteinExistence type="inferred from homology"/>
<keyword evidence="10" id="KW-1185">Reference proteome</keyword>
<accession>A0A286RGL6</accession>
<evidence type="ECO:0000313" key="10">
    <source>
        <dbReference type="Proteomes" id="UP000215086"/>
    </source>
</evidence>
<evidence type="ECO:0000256" key="1">
    <source>
        <dbReference type="ARBA" id="ARBA00008093"/>
    </source>
</evidence>
<organism evidence="9 10">
    <name type="scientific">Thermogutta terrifontis</name>
    <dbReference type="NCBI Taxonomy" id="1331910"/>
    <lineage>
        <taxon>Bacteria</taxon>
        <taxon>Pseudomonadati</taxon>
        <taxon>Planctomycetota</taxon>
        <taxon>Planctomycetia</taxon>
        <taxon>Pirellulales</taxon>
        <taxon>Thermoguttaceae</taxon>
        <taxon>Thermogutta</taxon>
    </lineage>
</organism>
<reference evidence="9 10" key="1">
    <citation type="journal article" name="Front. Microbiol.">
        <title>Sugar Metabolism of the First Thermophilic Planctomycete Thermogutta terrifontis: Comparative Genomic and Transcriptomic Approaches.</title>
        <authorList>
            <person name="Elcheninov A.G."/>
            <person name="Menzel P."/>
            <person name="Gudbergsdottir S.R."/>
            <person name="Slesarev A.I."/>
            <person name="Kadnikov V.V."/>
            <person name="Krogh A."/>
            <person name="Bonch-Osmolovskaya E.A."/>
            <person name="Peng X."/>
            <person name="Kublanov I.V."/>
        </authorList>
    </citation>
    <scope>NUCLEOTIDE SEQUENCE [LARGE SCALE GENOMIC DNA]</scope>
    <source>
        <strain evidence="9 10">R1</strain>
    </source>
</reference>
<evidence type="ECO:0000256" key="6">
    <source>
        <dbReference type="PIRNR" id="PIRNR002560"/>
    </source>
</evidence>
<dbReference type="PIRSF" id="PIRSF002560">
    <property type="entry name" value="Bacterioferritin"/>
    <property type="match status" value="1"/>
</dbReference>
<gene>
    <name evidence="9" type="ORF">THTE_2485</name>
</gene>
<dbReference type="AlphaFoldDB" id="A0A286RGL6"/>
<dbReference type="Gene3D" id="1.20.1260.10">
    <property type="match status" value="1"/>
</dbReference>
<dbReference type="InterPro" id="IPR009078">
    <property type="entry name" value="Ferritin-like_SF"/>
</dbReference>
<name>A0A286RGL6_9BACT</name>
<dbReference type="Proteomes" id="UP000215086">
    <property type="component" value="Chromosome"/>
</dbReference>
<feature type="binding site" evidence="7">
    <location>
        <position position="54"/>
    </location>
    <ligand>
        <name>Fe cation</name>
        <dbReference type="ChEBI" id="CHEBI:24875"/>
        <label>1</label>
    </ligand>
</feature>
<comment type="function">
    <text evidence="6">Iron-storage protein, whose ferroxidase center binds Fe(2+), oxidizes it using dioxygen to Fe(3+), and participates in the subsequent Fe(3+) oxide mineral core formation within the central cavity of the BFR protein shell.</text>
</comment>
<dbReference type="GO" id="GO:0004322">
    <property type="term" value="F:ferroxidase activity"/>
    <property type="evidence" value="ECO:0007669"/>
    <property type="project" value="UniProtKB-EC"/>
</dbReference>
<dbReference type="GO" id="GO:0006826">
    <property type="term" value="P:iron ion transport"/>
    <property type="evidence" value="ECO:0007669"/>
    <property type="project" value="InterPro"/>
</dbReference>
<feature type="domain" description="Ferritin-like diiron" evidence="8">
    <location>
        <begin position="1"/>
        <end position="145"/>
    </location>
</feature>
<dbReference type="RefSeq" id="WP_095415247.1">
    <property type="nucleotide sequence ID" value="NZ_CP018477.1"/>
</dbReference>
<dbReference type="InterPro" id="IPR009040">
    <property type="entry name" value="Ferritin-like_diiron"/>
</dbReference>
<dbReference type="GO" id="GO:0005829">
    <property type="term" value="C:cytosol"/>
    <property type="evidence" value="ECO:0007669"/>
    <property type="project" value="TreeGrafter"/>
</dbReference>
<comment type="catalytic activity">
    <reaction evidence="6">
        <text>4 Fe(2+) + O2 + 4 H(+) = 4 Fe(3+) + 2 H2O</text>
        <dbReference type="Rhea" id="RHEA:11148"/>
        <dbReference type="ChEBI" id="CHEBI:15377"/>
        <dbReference type="ChEBI" id="CHEBI:15378"/>
        <dbReference type="ChEBI" id="CHEBI:15379"/>
        <dbReference type="ChEBI" id="CHEBI:29033"/>
        <dbReference type="ChEBI" id="CHEBI:29034"/>
        <dbReference type="EC" id="1.16.3.1"/>
    </reaction>
</comment>
<evidence type="ECO:0000256" key="5">
    <source>
        <dbReference type="ARBA" id="ARBA00023004"/>
    </source>
</evidence>
<evidence type="ECO:0000256" key="2">
    <source>
        <dbReference type="ARBA" id="ARBA00022434"/>
    </source>
</evidence>
<dbReference type="EC" id="1.16.3.1" evidence="6"/>
<dbReference type="OrthoDB" id="9800505at2"/>
<dbReference type="InterPro" id="IPR008331">
    <property type="entry name" value="Ferritin_DPS_dom"/>
</dbReference>
<feature type="binding site" description="axial binding residue" evidence="7">
    <location>
        <position position="52"/>
    </location>
    <ligand>
        <name>heme b</name>
        <dbReference type="ChEBI" id="CHEBI:60344"/>
        <note>ligand shared between dimeric partners</note>
    </ligand>
    <ligandPart>
        <name>Fe</name>
        <dbReference type="ChEBI" id="CHEBI:18248"/>
    </ligandPart>
</feature>
<dbReference type="PRINTS" id="PR00601">
    <property type="entry name" value="BACFERRITIN"/>
</dbReference>
<feature type="binding site" evidence="7">
    <location>
        <position position="127"/>
    </location>
    <ligand>
        <name>Fe cation</name>
        <dbReference type="ChEBI" id="CHEBI:24875"/>
        <label>2</label>
    </ligand>
</feature>
<keyword evidence="2 6" id="KW-0409">Iron storage</keyword>
<dbReference type="EMBL" id="CP018477">
    <property type="protein sequence ID" value="ASV75087.1"/>
    <property type="molecule type" value="Genomic_DNA"/>
</dbReference>
<feature type="binding site" evidence="7">
    <location>
        <position position="94"/>
    </location>
    <ligand>
        <name>Fe cation</name>
        <dbReference type="ChEBI" id="CHEBI:24875"/>
        <label>2</label>
    </ligand>
</feature>
<feature type="binding site" evidence="7">
    <location>
        <position position="51"/>
    </location>
    <ligand>
        <name>Fe cation</name>
        <dbReference type="ChEBI" id="CHEBI:24875"/>
        <label>1</label>
    </ligand>
</feature>
<keyword evidence="5 6" id="KW-0408">Iron</keyword>
<feature type="binding site" evidence="7">
    <location>
        <position position="18"/>
    </location>
    <ligand>
        <name>Fe cation</name>
        <dbReference type="ChEBI" id="CHEBI:24875"/>
        <label>1</label>
    </ligand>
</feature>
<dbReference type="GO" id="GO:0006879">
    <property type="term" value="P:intracellular iron ion homeostasis"/>
    <property type="evidence" value="ECO:0007669"/>
    <property type="project" value="UniProtKB-KW"/>
</dbReference>
<keyword evidence="3" id="KW-0349">Heme</keyword>
<evidence type="ECO:0000256" key="3">
    <source>
        <dbReference type="ARBA" id="ARBA00022617"/>
    </source>
</evidence>
<evidence type="ECO:0000259" key="8">
    <source>
        <dbReference type="PROSITE" id="PS50905"/>
    </source>
</evidence>
<dbReference type="PANTHER" id="PTHR30295">
    <property type="entry name" value="BACTERIOFERRITIN"/>
    <property type="match status" value="1"/>
</dbReference>
<protein>
    <recommendedName>
        <fullName evidence="6">Bacterioferritin</fullName>
        <ecNumber evidence="6">1.16.3.1</ecNumber>
    </recommendedName>
</protein>
<dbReference type="NCBIfam" id="TIGR00754">
    <property type="entry name" value="bfr"/>
    <property type="match status" value="1"/>
</dbReference>
<dbReference type="Pfam" id="PF00210">
    <property type="entry name" value="Ferritin"/>
    <property type="match status" value="1"/>
</dbReference>
<evidence type="ECO:0000313" key="9">
    <source>
        <dbReference type="EMBL" id="ASV75087.1"/>
    </source>
</evidence>
<feature type="binding site" evidence="7">
    <location>
        <position position="130"/>
    </location>
    <ligand>
        <name>Fe cation</name>
        <dbReference type="ChEBI" id="CHEBI:24875"/>
        <label>2</label>
    </ligand>
</feature>